<proteinExistence type="predicted"/>
<name>A0A4Y9Y2L6_9AGAM</name>
<reference evidence="1 2" key="1">
    <citation type="submission" date="2019-02" db="EMBL/GenBank/DDBJ databases">
        <title>Genome sequencing of the rare red list fungi Dentipellis fragilis.</title>
        <authorList>
            <person name="Buettner E."/>
            <person name="Kellner H."/>
        </authorList>
    </citation>
    <scope>NUCLEOTIDE SEQUENCE [LARGE SCALE GENOMIC DNA]</scope>
    <source>
        <strain evidence="1 2">DSM 105465</strain>
    </source>
</reference>
<sequence>MCCPEPIPRQRRAVGTQAGMLYARRQRCSAEDIHVSDLDVSRANSADHLSSRPAHTAGLAGLLILTMISSRDTAAAAFHDIRQDGQLEQTATAPT</sequence>
<keyword evidence="2" id="KW-1185">Reference proteome</keyword>
<comment type="caution">
    <text evidence="1">The sequence shown here is derived from an EMBL/GenBank/DDBJ whole genome shotgun (WGS) entry which is preliminary data.</text>
</comment>
<organism evidence="1 2">
    <name type="scientific">Dentipellis fragilis</name>
    <dbReference type="NCBI Taxonomy" id="205917"/>
    <lineage>
        <taxon>Eukaryota</taxon>
        <taxon>Fungi</taxon>
        <taxon>Dikarya</taxon>
        <taxon>Basidiomycota</taxon>
        <taxon>Agaricomycotina</taxon>
        <taxon>Agaricomycetes</taxon>
        <taxon>Russulales</taxon>
        <taxon>Hericiaceae</taxon>
        <taxon>Dentipellis</taxon>
    </lineage>
</organism>
<dbReference type="EMBL" id="SEOQ01000823">
    <property type="protein sequence ID" value="TFY56490.1"/>
    <property type="molecule type" value="Genomic_DNA"/>
</dbReference>
<dbReference type="Proteomes" id="UP000298327">
    <property type="component" value="Unassembled WGS sequence"/>
</dbReference>
<evidence type="ECO:0000313" key="1">
    <source>
        <dbReference type="EMBL" id="TFY56490.1"/>
    </source>
</evidence>
<evidence type="ECO:0000313" key="2">
    <source>
        <dbReference type="Proteomes" id="UP000298327"/>
    </source>
</evidence>
<dbReference type="AlphaFoldDB" id="A0A4Y9Y2L6"/>
<gene>
    <name evidence="1" type="ORF">EVG20_g8903</name>
</gene>
<accession>A0A4Y9Y2L6</accession>
<protein>
    <submittedName>
        <fullName evidence="1">Uncharacterized protein</fullName>
    </submittedName>
</protein>